<evidence type="ECO:0000259" key="6">
    <source>
        <dbReference type="Pfam" id="PF22740"/>
    </source>
</evidence>
<evidence type="ECO:0000313" key="7">
    <source>
        <dbReference type="EMBL" id="SEO75269.1"/>
    </source>
</evidence>
<dbReference type="SUPFAM" id="SSF52540">
    <property type="entry name" value="P-loop containing nucleoside triphosphate hydrolases"/>
    <property type="match status" value="1"/>
</dbReference>
<keyword evidence="8" id="KW-1185">Reference proteome</keyword>
<organism evidence="7 8">
    <name type="scientific">Aquisalimonas asiatica</name>
    <dbReference type="NCBI Taxonomy" id="406100"/>
    <lineage>
        <taxon>Bacteria</taxon>
        <taxon>Pseudomonadati</taxon>
        <taxon>Pseudomonadota</taxon>
        <taxon>Gammaproteobacteria</taxon>
        <taxon>Chromatiales</taxon>
        <taxon>Ectothiorhodospiraceae</taxon>
        <taxon>Aquisalimonas</taxon>
    </lineage>
</organism>
<evidence type="ECO:0000313" key="8">
    <source>
        <dbReference type="Proteomes" id="UP000199657"/>
    </source>
</evidence>
<dbReference type="Pfam" id="PF03668">
    <property type="entry name" value="RapZ-like_N"/>
    <property type="match status" value="1"/>
</dbReference>
<keyword evidence="1 4" id="KW-0547">Nucleotide-binding</keyword>
<dbReference type="PANTHER" id="PTHR30448:SF0">
    <property type="entry name" value="RNASE ADAPTER PROTEIN RAPZ"/>
    <property type="match status" value="1"/>
</dbReference>
<dbReference type="OrthoDB" id="9784461at2"/>
<evidence type="ECO:0000256" key="4">
    <source>
        <dbReference type="HAMAP-Rule" id="MF_00636"/>
    </source>
</evidence>
<dbReference type="GO" id="GO:0005525">
    <property type="term" value="F:GTP binding"/>
    <property type="evidence" value="ECO:0007669"/>
    <property type="project" value="UniProtKB-UniRule"/>
</dbReference>
<protein>
    <submittedName>
        <fullName evidence="7">UPF0042 nucleotide-binding protein</fullName>
    </submittedName>
</protein>
<feature type="binding site" evidence="4">
    <location>
        <begin position="12"/>
        <end position="19"/>
    </location>
    <ligand>
        <name>ATP</name>
        <dbReference type="ChEBI" id="CHEBI:30616"/>
    </ligand>
</feature>
<keyword evidence="2 4" id="KW-0067">ATP-binding</keyword>
<dbReference type="InterPro" id="IPR005337">
    <property type="entry name" value="RapZ-like"/>
</dbReference>
<dbReference type="PIRSF" id="PIRSF005052">
    <property type="entry name" value="P-loopkin"/>
    <property type="match status" value="1"/>
</dbReference>
<dbReference type="GO" id="GO:0005524">
    <property type="term" value="F:ATP binding"/>
    <property type="evidence" value="ECO:0007669"/>
    <property type="project" value="UniProtKB-UniRule"/>
</dbReference>
<gene>
    <name evidence="7" type="ORF">SAMN04488052_102614</name>
</gene>
<feature type="binding site" evidence="4">
    <location>
        <begin position="64"/>
        <end position="67"/>
    </location>
    <ligand>
        <name>GTP</name>
        <dbReference type="ChEBI" id="CHEBI:37565"/>
    </ligand>
</feature>
<dbReference type="HAMAP" id="MF_00636">
    <property type="entry name" value="RapZ_like"/>
    <property type="match status" value="1"/>
</dbReference>
<dbReference type="PANTHER" id="PTHR30448">
    <property type="entry name" value="RNASE ADAPTER PROTEIN RAPZ"/>
    <property type="match status" value="1"/>
</dbReference>
<dbReference type="RefSeq" id="WP_091641690.1">
    <property type="nucleotide sequence ID" value="NZ_FOEG01000002.1"/>
</dbReference>
<proteinExistence type="inferred from homology"/>
<dbReference type="STRING" id="406100.SAMN04488052_102614"/>
<dbReference type="Pfam" id="PF22740">
    <property type="entry name" value="PapZ_C"/>
    <property type="match status" value="1"/>
</dbReference>
<keyword evidence="3 4" id="KW-0342">GTP-binding</keyword>
<reference evidence="7 8" key="1">
    <citation type="submission" date="2016-10" db="EMBL/GenBank/DDBJ databases">
        <authorList>
            <person name="de Groot N.N."/>
        </authorList>
    </citation>
    <scope>NUCLEOTIDE SEQUENCE [LARGE SCALE GENOMIC DNA]</scope>
    <source>
        <strain evidence="7 8">CGMCC 1.6291</strain>
    </source>
</reference>
<evidence type="ECO:0000256" key="1">
    <source>
        <dbReference type="ARBA" id="ARBA00022741"/>
    </source>
</evidence>
<sequence length="289" mass="32434">MSEGTRLIIVSGLSGSGKTVALHTLEDSGCYCIDNLPVTMLSSFGKHITSLEQDTASHFAVGVDARNRMTDLEAFSGLLAELESVTGIRPEILFLTADDDTLIKRFSETRRRHPLSTGDIPLADAIDRERRLLVPIQSRADLVIDTTATTLHQLRELVRERLIGHSRQLSLLFQSFGFKHGVPSDADFVFDVRVLPNPHWEPHLRPLTGLDPAVAEYLSCHAEVEAMFADIRDYLERWIPAFKRENRSYLTVAIGCTGGQHRSVYLSNRLADHFRDGTQDVSMRHRELS</sequence>
<dbReference type="NCBIfam" id="NF003828">
    <property type="entry name" value="PRK05416.1"/>
    <property type="match status" value="1"/>
</dbReference>
<accession>A0A1H8S870</accession>
<feature type="domain" description="RapZ C-terminal" evidence="6">
    <location>
        <begin position="170"/>
        <end position="288"/>
    </location>
</feature>
<dbReference type="InterPro" id="IPR053930">
    <property type="entry name" value="RapZ-like_N"/>
</dbReference>
<dbReference type="InterPro" id="IPR027417">
    <property type="entry name" value="P-loop_NTPase"/>
</dbReference>
<evidence type="ECO:0000256" key="2">
    <source>
        <dbReference type="ARBA" id="ARBA00022840"/>
    </source>
</evidence>
<feature type="domain" description="RapZ-like N-terminal" evidence="5">
    <location>
        <begin position="6"/>
        <end position="165"/>
    </location>
</feature>
<evidence type="ECO:0000256" key="3">
    <source>
        <dbReference type="ARBA" id="ARBA00023134"/>
    </source>
</evidence>
<evidence type="ECO:0000259" key="5">
    <source>
        <dbReference type="Pfam" id="PF03668"/>
    </source>
</evidence>
<name>A0A1H8S870_9GAMM</name>
<dbReference type="InterPro" id="IPR053931">
    <property type="entry name" value="RapZ_C"/>
</dbReference>
<dbReference type="Proteomes" id="UP000199657">
    <property type="component" value="Unassembled WGS sequence"/>
</dbReference>
<dbReference type="EMBL" id="FOEG01000002">
    <property type="protein sequence ID" value="SEO75269.1"/>
    <property type="molecule type" value="Genomic_DNA"/>
</dbReference>
<dbReference type="AlphaFoldDB" id="A0A1H8S870"/>